<dbReference type="OrthoDB" id="10421818at2759"/>
<protein>
    <submittedName>
        <fullName evidence="1">Uncharacterized protein</fullName>
    </submittedName>
</protein>
<dbReference type="EMBL" id="JABBWD010000016">
    <property type="protein sequence ID" value="KAG1778241.1"/>
    <property type="molecule type" value="Genomic_DNA"/>
</dbReference>
<evidence type="ECO:0000313" key="1">
    <source>
        <dbReference type="EMBL" id="KAG1778241.1"/>
    </source>
</evidence>
<organism evidence="1 2">
    <name type="scientific">Suillus placidus</name>
    <dbReference type="NCBI Taxonomy" id="48579"/>
    <lineage>
        <taxon>Eukaryota</taxon>
        <taxon>Fungi</taxon>
        <taxon>Dikarya</taxon>
        <taxon>Basidiomycota</taxon>
        <taxon>Agaricomycotina</taxon>
        <taxon>Agaricomycetes</taxon>
        <taxon>Agaricomycetidae</taxon>
        <taxon>Boletales</taxon>
        <taxon>Suillineae</taxon>
        <taxon>Suillaceae</taxon>
        <taxon>Suillus</taxon>
    </lineage>
</organism>
<dbReference type="Proteomes" id="UP000714275">
    <property type="component" value="Unassembled WGS sequence"/>
</dbReference>
<comment type="caution">
    <text evidence="1">The sequence shown here is derived from an EMBL/GenBank/DDBJ whole genome shotgun (WGS) entry which is preliminary data.</text>
</comment>
<name>A0A9P6ZYM7_9AGAM</name>
<evidence type="ECO:0000313" key="2">
    <source>
        <dbReference type="Proteomes" id="UP000714275"/>
    </source>
</evidence>
<dbReference type="AlphaFoldDB" id="A0A9P6ZYM7"/>
<gene>
    <name evidence="1" type="ORF">EV702DRAFT_1094949</name>
</gene>
<proteinExistence type="predicted"/>
<keyword evidence="2" id="KW-1185">Reference proteome</keyword>
<accession>A0A9P6ZYM7</accession>
<sequence>MRMFLVFTIARHVYPASIPCFFPFYFNFIQALPCRTHTIPSLHNAVNDSIRPRHFLSSWFAVRYLSPSSIQ</sequence>
<reference evidence="1" key="1">
    <citation type="journal article" date="2020" name="New Phytol.">
        <title>Comparative genomics reveals dynamic genome evolution in host specialist ectomycorrhizal fungi.</title>
        <authorList>
            <person name="Lofgren L.A."/>
            <person name="Nguyen N.H."/>
            <person name="Vilgalys R."/>
            <person name="Ruytinx J."/>
            <person name="Liao H.L."/>
            <person name="Branco S."/>
            <person name="Kuo A."/>
            <person name="LaButti K."/>
            <person name="Lipzen A."/>
            <person name="Andreopoulos W."/>
            <person name="Pangilinan J."/>
            <person name="Riley R."/>
            <person name="Hundley H."/>
            <person name="Na H."/>
            <person name="Barry K."/>
            <person name="Grigoriev I.V."/>
            <person name="Stajich J.E."/>
            <person name="Kennedy P.G."/>
        </authorList>
    </citation>
    <scope>NUCLEOTIDE SEQUENCE</scope>
    <source>
        <strain evidence="1">DOB743</strain>
    </source>
</reference>